<reference evidence="1 2" key="1">
    <citation type="submission" date="2020-08" db="EMBL/GenBank/DDBJ databases">
        <title>Genomic Encyclopedia of Type Strains, Phase IV (KMG-IV): sequencing the most valuable type-strain genomes for metagenomic binning, comparative biology and taxonomic classification.</title>
        <authorList>
            <person name="Goeker M."/>
        </authorList>
    </citation>
    <scope>NUCLEOTIDE SEQUENCE [LARGE SCALE GENOMIC DNA]</scope>
    <source>
        <strain evidence="1 2">DSM 101015</strain>
    </source>
</reference>
<evidence type="ECO:0000313" key="2">
    <source>
        <dbReference type="Proteomes" id="UP000565745"/>
    </source>
</evidence>
<organism evidence="1 2">
    <name type="scientific">Sulfitobacter noctilucicola</name>
    <dbReference type="NCBI Taxonomy" id="1342301"/>
    <lineage>
        <taxon>Bacteria</taxon>
        <taxon>Pseudomonadati</taxon>
        <taxon>Pseudomonadota</taxon>
        <taxon>Alphaproteobacteria</taxon>
        <taxon>Rhodobacterales</taxon>
        <taxon>Roseobacteraceae</taxon>
        <taxon>Sulfitobacter</taxon>
    </lineage>
</organism>
<dbReference type="GO" id="GO:0005975">
    <property type="term" value="P:carbohydrate metabolic process"/>
    <property type="evidence" value="ECO:0007669"/>
    <property type="project" value="InterPro"/>
</dbReference>
<sequence length="253" mass="28055">MKVDWQPLEQEFQRWRQQNLSLKLWWRDDDAVTQTKELDRLTRLSDASGLPVHLAVIPKFADASLVRHCAEHSEIIPIVHGWAHANHAPADQKKAEFGHQRADLINDAERGIVRLRGLFGDDLLPVFTPPWNRVDAGLLPQLAGLGYKALSTFTPRRAPLAARGLAQINTHIDPIHWKAGGGLVEPDDIVAVVTANLTARRKGKTDNDEPLGILTHHLVHDEAIWAFTESLIKTLLDGGADAVDLRKSGAILP</sequence>
<keyword evidence="2" id="KW-1185">Reference proteome</keyword>
<gene>
    <name evidence="1" type="ORF">GGR93_002853</name>
</gene>
<dbReference type="SUPFAM" id="SSF88713">
    <property type="entry name" value="Glycoside hydrolase/deacetylase"/>
    <property type="match status" value="1"/>
</dbReference>
<dbReference type="OrthoDB" id="6086702at2"/>
<dbReference type="InterPro" id="IPR049591">
    <property type="entry name" value="CE4_u4-like"/>
</dbReference>
<dbReference type="CDD" id="cd10928">
    <property type="entry name" value="CE4_u4"/>
    <property type="match status" value="1"/>
</dbReference>
<dbReference type="EMBL" id="JACIFU010000003">
    <property type="protein sequence ID" value="MBB4175065.1"/>
    <property type="molecule type" value="Genomic_DNA"/>
</dbReference>
<dbReference type="Gene3D" id="3.20.20.370">
    <property type="entry name" value="Glycoside hydrolase/deacetylase"/>
    <property type="match status" value="1"/>
</dbReference>
<proteinExistence type="predicted"/>
<accession>A0A7W6M9R8</accession>
<evidence type="ECO:0008006" key="3">
    <source>
        <dbReference type="Google" id="ProtNLM"/>
    </source>
</evidence>
<comment type="caution">
    <text evidence="1">The sequence shown here is derived from an EMBL/GenBank/DDBJ whole genome shotgun (WGS) entry which is preliminary data.</text>
</comment>
<dbReference type="InterPro" id="IPR011330">
    <property type="entry name" value="Glyco_hydro/deAcase_b/a-brl"/>
</dbReference>
<name>A0A7W6M9R8_9RHOB</name>
<dbReference type="Proteomes" id="UP000565745">
    <property type="component" value="Unassembled WGS sequence"/>
</dbReference>
<protein>
    <recommendedName>
        <fullName evidence="3">Polysaccharide deacetylase</fullName>
    </recommendedName>
</protein>
<dbReference type="RefSeq" id="WP_025055839.1">
    <property type="nucleotide sequence ID" value="NZ_JACIFU010000003.1"/>
</dbReference>
<dbReference type="AlphaFoldDB" id="A0A7W6M9R8"/>
<evidence type="ECO:0000313" key="1">
    <source>
        <dbReference type="EMBL" id="MBB4175065.1"/>
    </source>
</evidence>